<feature type="transmembrane region" description="Helical" evidence="7">
    <location>
        <begin position="361"/>
        <end position="380"/>
    </location>
</feature>
<feature type="transmembrane region" description="Helical" evidence="7">
    <location>
        <begin position="253"/>
        <end position="274"/>
    </location>
</feature>
<keyword evidence="9" id="KW-1185">Reference proteome</keyword>
<evidence type="ECO:0000256" key="6">
    <source>
        <dbReference type="ARBA" id="ARBA00023136"/>
    </source>
</evidence>
<feature type="transmembrane region" description="Helical" evidence="7">
    <location>
        <begin position="86"/>
        <end position="106"/>
    </location>
</feature>
<sequence>MTTAAPNLFARVLRGSAITAGSYAVAQVLRLASNLILTRLLFPEAFGMMALVSVFLVGLAMFSDVGIGPAIAQNRRGDDPDFLDTAWTIQVARGAALWLGTCAIAWPVAQLYSAPMLLQLLPAAGLTLLIAGFNPTSIDTANRHLRLGRVTALDLASQIIGIVAMVALAFALRSVWALVLGAIAGSLAKLVLMRLYLPGQRNRLRWDASAGQELIRFGKWIFLSTACGFLLAQGDKAILGAYLPLDQLGVYNIGWFLASFPVLLGGAVTSRVLIPLYRDHPPGASPENFARLRRLRFGLTGGLLALLAVMAFAGVPLVGVLYDDRYARAGAIVVAIACVQMPAVIGMSYDQSALAAGDSRNYFLLIAAKATVQTLAFLAGAQAGGLAGALAAQGLALAAVHPGIIWLARRHGAWDGLHDALFGALAAALIGLALWVNWAVLVLI</sequence>
<evidence type="ECO:0000256" key="1">
    <source>
        <dbReference type="ARBA" id="ARBA00004651"/>
    </source>
</evidence>
<evidence type="ECO:0000256" key="4">
    <source>
        <dbReference type="ARBA" id="ARBA00022692"/>
    </source>
</evidence>
<keyword evidence="4 7" id="KW-0812">Transmembrane</keyword>
<dbReference type="STRING" id="371731.Rsw2DRAFT_0511"/>
<dbReference type="GO" id="GO:0005886">
    <property type="term" value="C:plasma membrane"/>
    <property type="evidence" value="ECO:0007669"/>
    <property type="project" value="UniProtKB-SubCell"/>
</dbReference>
<dbReference type="PANTHER" id="PTHR30250:SF10">
    <property type="entry name" value="LIPOPOLYSACCHARIDE BIOSYNTHESIS PROTEIN WZXC"/>
    <property type="match status" value="1"/>
</dbReference>
<protein>
    <submittedName>
        <fullName evidence="8">Polysaccharide biosynthesis protein</fullName>
    </submittedName>
</protein>
<comment type="subcellular location">
    <subcellularLocation>
        <location evidence="1">Cell membrane</location>
        <topology evidence="1">Multi-pass membrane protein</topology>
    </subcellularLocation>
</comment>
<feature type="transmembrane region" description="Helical" evidence="7">
    <location>
        <begin position="45"/>
        <end position="65"/>
    </location>
</feature>
<dbReference type="InterPro" id="IPR050833">
    <property type="entry name" value="Poly_Biosynth_Transport"/>
</dbReference>
<evidence type="ECO:0000256" key="5">
    <source>
        <dbReference type="ARBA" id="ARBA00022989"/>
    </source>
</evidence>
<evidence type="ECO:0000256" key="3">
    <source>
        <dbReference type="ARBA" id="ARBA00022475"/>
    </source>
</evidence>
<dbReference type="Proteomes" id="UP000010121">
    <property type="component" value="Unassembled WGS sequence"/>
</dbReference>
<dbReference type="PANTHER" id="PTHR30250">
    <property type="entry name" value="PST FAMILY PREDICTED COLANIC ACID TRANSPORTER"/>
    <property type="match status" value="1"/>
</dbReference>
<feature type="transmembrane region" description="Helical" evidence="7">
    <location>
        <begin position="217"/>
        <end position="233"/>
    </location>
</feature>
<comment type="similarity">
    <text evidence="2">Belongs to the polysaccharide synthase family.</text>
</comment>
<dbReference type="EMBL" id="ACYY01000002">
    <property type="protein sequence ID" value="EEW26708.1"/>
    <property type="molecule type" value="Genomic_DNA"/>
</dbReference>
<feature type="transmembrane region" description="Helical" evidence="7">
    <location>
        <begin position="295"/>
        <end position="322"/>
    </location>
</feature>
<evidence type="ECO:0000313" key="9">
    <source>
        <dbReference type="Proteomes" id="UP000010121"/>
    </source>
</evidence>
<dbReference type="OrthoDB" id="7605542at2"/>
<name>C8RXI3_9RHOB</name>
<dbReference type="RefSeq" id="WP_008027746.1">
    <property type="nucleotide sequence ID" value="NZ_ACYY01000002.1"/>
</dbReference>
<reference evidence="8 9" key="1">
    <citation type="submission" date="2009-08" db="EMBL/GenBank/DDBJ databases">
        <title>The draft genome of Rhodobacter sp. SW2.</title>
        <authorList>
            <consortium name="US DOE Joint Genome Institute (JGI-PGF)"/>
            <person name="Lucas S."/>
            <person name="Copeland A."/>
            <person name="Lapidus A."/>
            <person name="Glavina del Rio T."/>
            <person name="Tice H."/>
            <person name="Bruce D."/>
            <person name="Goodwin L."/>
            <person name="Pitluck S."/>
            <person name="Larimer F."/>
            <person name="Land M.L."/>
            <person name="Hauser L."/>
            <person name="Emerson D."/>
        </authorList>
    </citation>
    <scope>NUCLEOTIDE SEQUENCE [LARGE SCALE GENOMIC DNA]</scope>
    <source>
        <strain evidence="8 9">SW2</strain>
    </source>
</reference>
<dbReference type="eggNOG" id="COG2244">
    <property type="taxonomic scope" value="Bacteria"/>
</dbReference>
<comment type="caution">
    <text evidence="8">The sequence shown here is derived from an EMBL/GenBank/DDBJ whole genome shotgun (WGS) entry which is preliminary data.</text>
</comment>
<feature type="transmembrane region" description="Helical" evidence="7">
    <location>
        <begin position="328"/>
        <end position="349"/>
    </location>
</feature>
<evidence type="ECO:0000256" key="2">
    <source>
        <dbReference type="ARBA" id="ARBA00007430"/>
    </source>
</evidence>
<accession>C8RXI3</accession>
<feature type="transmembrane region" description="Helical" evidence="7">
    <location>
        <begin position="420"/>
        <end position="441"/>
    </location>
</feature>
<feature type="transmembrane region" description="Helical" evidence="7">
    <location>
        <begin position="178"/>
        <end position="197"/>
    </location>
</feature>
<gene>
    <name evidence="8" type="ORF">Rsw2DRAFT_0511</name>
</gene>
<dbReference type="Pfam" id="PF13440">
    <property type="entry name" value="Polysacc_synt_3"/>
    <property type="match status" value="1"/>
</dbReference>
<feature type="transmembrane region" description="Helical" evidence="7">
    <location>
        <begin position="112"/>
        <end position="131"/>
    </location>
</feature>
<keyword evidence="6 7" id="KW-0472">Membrane</keyword>
<evidence type="ECO:0000313" key="8">
    <source>
        <dbReference type="EMBL" id="EEW26708.1"/>
    </source>
</evidence>
<keyword evidence="3" id="KW-1003">Cell membrane</keyword>
<dbReference type="AlphaFoldDB" id="C8RXI3"/>
<feature type="transmembrane region" description="Helical" evidence="7">
    <location>
        <begin position="386"/>
        <end position="408"/>
    </location>
</feature>
<proteinExistence type="inferred from homology"/>
<evidence type="ECO:0000256" key="7">
    <source>
        <dbReference type="SAM" id="Phobius"/>
    </source>
</evidence>
<feature type="transmembrane region" description="Helical" evidence="7">
    <location>
        <begin position="12"/>
        <end position="33"/>
    </location>
</feature>
<feature type="transmembrane region" description="Helical" evidence="7">
    <location>
        <begin position="152"/>
        <end position="172"/>
    </location>
</feature>
<keyword evidence="5 7" id="KW-1133">Transmembrane helix</keyword>
<organism evidence="8 9">
    <name type="scientific">Rhodobacter ferrooxidans</name>
    <dbReference type="NCBI Taxonomy" id="371731"/>
    <lineage>
        <taxon>Bacteria</taxon>
        <taxon>Pseudomonadati</taxon>
        <taxon>Pseudomonadota</taxon>
        <taxon>Alphaproteobacteria</taxon>
        <taxon>Rhodobacterales</taxon>
        <taxon>Rhodobacter group</taxon>
        <taxon>Rhodobacter</taxon>
    </lineage>
</organism>